<comment type="caution">
    <text evidence="11">The sequence shown here is derived from an EMBL/GenBank/DDBJ whole genome shotgun (WGS) entry which is preliminary data.</text>
</comment>
<evidence type="ECO:0000256" key="1">
    <source>
        <dbReference type="ARBA" id="ARBA00000085"/>
    </source>
</evidence>
<organism evidence="11 12">
    <name type="scientific">Sulfitobacter sediminis</name>
    <dbReference type="NCBI Taxonomy" id="3234186"/>
    <lineage>
        <taxon>Bacteria</taxon>
        <taxon>Pseudomonadati</taxon>
        <taxon>Pseudomonadota</taxon>
        <taxon>Alphaproteobacteria</taxon>
        <taxon>Rhodobacterales</taxon>
        <taxon>Roseobacteraceae</taxon>
        <taxon>Sulfitobacter</taxon>
    </lineage>
</organism>
<dbReference type="Gene3D" id="3.30.450.40">
    <property type="match status" value="11"/>
</dbReference>
<evidence type="ECO:0000256" key="2">
    <source>
        <dbReference type="ARBA" id="ARBA00012438"/>
    </source>
</evidence>
<gene>
    <name evidence="11" type="ORF">AB2B41_11620</name>
</gene>
<dbReference type="SUPFAM" id="SSF55781">
    <property type="entry name" value="GAF domain-like"/>
    <property type="match status" value="11"/>
</dbReference>
<dbReference type="Pfam" id="PF02518">
    <property type="entry name" value="HATPase_c"/>
    <property type="match status" value="1"/>
</dbReference>
<keyword evidence="5" id="KW-0418">Kinase</keyword>
<dbReference type="InterPro" id="IPR003594">
    <property type="entry name" value="HATPase_dom"/>
</dbReference>
<proteinExistence type="predicted"/>
<dbReference type="PANTHER" id="PTHR45339">
    <property type="entry name" value="HYBRID SIGNAL TRANSDUCTION HISTIDINE KINASE J"/>
    <property type="match status" value="1"/>
</dbReference>
<evidence type="ECO:0000313" key="12">
    <source>
        <dbReference type="Proteomes" id="UP001556098"/>
    </source>
</evidence>
<evidence type="ECO:0000259" key="9">
    <source>
        <dbReference type="PROSITE" id="PS50109"/>
    </source>
</evidence>
<evidence type="ECO:0000256" key="8">
    <source>
        <dbReference type="SAM" id="Coils"/>
    </source>
</evidence>
<feature type="modified residue" description="4-aspartylphosphate" evidence="7">
    <location>
        <position position="2424"/>
    </location>
</feature>
<dbReference type="InterPro" id="IPR003661">
    <property type="entry name" value="HisK_dim/P_dom"/>
</dbReference>
<dbReference type="InterPro" id="IPR011006">
    <property type="entry name" value="CheY-like_superfamily"/>
</dbReference>
<reference evidence="11 12" key="1">
    <citation type="submission" date="2024-07" db="EMBL/GenBank/DDBJ databases">
        <title>Marimonas sp.nov., isolated from tidal-flat sediment.</title>
        <authorList>
            <person name="Jayan J.N."/>
            <person name="Lee S.S."/>
        </authorList>
    </citation>
    <scope>NUCLEOTIDE SEQUENCE [LARGE SCALE GENOMIC DNA]</scope>
    <source>
        <strain evidence="11 12">MJW-29</strain>
    </source>
</reference>
<dbReference type="Pfam" id="PF00072">
    <property type="entry name" value="Response_reg"/>
    <property type="match status" value="2"/>
</dbReference>
<keyword evidence="4" id="KW-0808">Transferase</keyword>
<dbReference type="CDD" id="cd00082">
    <property type="entry name" value="HisKA"/>
    <property type="match status" value="1"/>
</dbReference>
<dbReference type="SMART" id="SM00448">
    <property type="entry name" value="REC"/>
    <property type="match status" value="2"/>
</dbReference>
<dbReference type="Pfam" id="PF00512">
    <property type="entry name" value="HisKA"/>
    <property type="match status" value="1"/>
</dbReference>
<dbReference type="SMART" id="SM00387">
    <property type="entry name" value="HATPase_c"/>
    <property type="match status" value="1"/>
</dbReference>
<protein>
    <recommendedName>
        <fullName evidence="2">histidine kinase</fullName>
        <ecNumber evidence="2">2.7.13.3</ecNumber>
    </recommendedName>
</protein>
<dbReference type="InterPro" id="IPR005467">
    <property type="entry name" value="His_kinase_dom"/>
</dbReference>
<keyword evidence="8" id="KW-0175">Coiled coil</keyword>
<dbReference type="RefSeq" id="WP_367877962.1">
    <property type="nucleotide sequence ID" value="NZ_JBFNXX010000007.1"/>
</dbReference>
<dbReference type="SMART" id="SM00388">
    <property type="entry name" value="HisKA"/>
    <property type="match status" value="1"/>
</dbReference>
<dbReference type="EC" id="2.7.13.3" evidence="2"/>
<evidence type="ECO:0000256" key="7">
    <source>
        <dbReference type="PROSITE-ProRule" id="PRU00169"/>
    </source>
</evidence>
<feature type="domain" description="Histidine kinase" evidence="9">
    <location>
        <begin position="1989"/>
        <end position="2211"/>
    </location>
</feature>
<keyword evidence="6" id="KW-0902">Two-component regulatory system</keyword>
<dbReference type="SUPFAM" id="SSF52172">
    <property type="entry name" value="CheY-like"/>
    <property type="match status" value="2"/>
</dbReference>
<feature type="coiled-coil region" evidence="8">
    <location>
        <begin position="1962"/>
        <end position="1989"/>
    </location>
</feature>
<dbReference type="InterPro" id="IPR036097">
    <property type="entry name" value="HisK_dim/P_sf"/>
</dbReference>
<dbReference type="Gene3D" id="3.40.50.2300">
    <property type="match status" value="2"/>
</dbReference>
<keyword evidence="3 7" id="KW-0597">Phosphoprotein</keyword>
<dbReference type="EMBL" id="JBFNXX010000007">
    <property type="protein sequence ID" value="MEW9920259.1"/>
    <property type="molecule type" value="Genomic_DNA"/>
</dbReference>
<dbReference type="PANTHER" id="PTHR45339:SF1">
    <property type="entry name" value="HYBRID SIGNAL TRANSDUCTION HISTIDINE KINASE J"/>
    <property type="match status" value="1"/>
</dbReference>
<dbReference type="SMART" id="SM00065">
    <property type="entry name" value="GAF"/>
    <property type="match status" value="11"/>
</dbReference>
<evidence type="ECO:0000313" key="11">
    <source>
        <dbReference type="EMBL" id="MEW9920259.1"/>
    </source>
</evidence>
<dbReference type="Pfam" id="PF01590">
    <property type="entry name" value="GAF"/>
    <property type="match status" value="7"/>
</dbReference>
<dbReference type="Pfam" id="PF13185">
    <property type="entry name" value="GAF_2"/>
    <property type="match status" value="4"/>
</dbReference>
<dbReference type="InterPro" id="IPR029016">
    <property type="entry name" value="GAF-like_dom_sf"/>
</dbReference>
<evidence type="ECO:0000256" key="5">
    <source>
        <dbReference type="ARBA" id="ARBA00022777"/>
    </source>
</evidence>
<keyword evidence="12" id="KW-1185">Reference proteome</keyword>
<dbReference type="SUPFAM" id="SSF55874">
    <property type="entry name" value="ATPase domain of HSP90 chaperone/DNA topoisomerase II/histidine kinase"/>
    <property type="match status" value="1"/>
</dbReference>
<sequence>MATRSPRKAPSRSDLLAEVEELRDRLADQHARFAATAEIQRAIKAARHDLQPIFDAIARNAAELCGASFCMMWRFDSGLMHHCASFGFTPEFMETYLKQYPSVPTDGSMAAKVLDARDIVFLNDAFDSSYSDHLTARKYGYQKMFGVPIEQGGGIWGAVILAWPEGQEPGENDAELVKNFAQQASTAIENAKLFNDTQEALNRQTATSDILRAISKSPTDVKPVLEVIVTSAVRLLKCDLAILHLTDGKVYWPAASSDQDGKITTPRLVETLLAAGAPTRPDGGPYFPLDPELNFPSQAIETKSQLHIPDWTAADLPEHEKKRHRDIGIHSALYVPLMRADECVGLLSLGQKVPRVFSDAEIALAHTFRDQAMIALENTRLFMETQEALEQQTATAEVLKTISQSAFDLPTVLQALIEAAARLCDATICIVFYREGDELHLGANTGCSPEMVKFHTENPHKINRTNIAGRAVLDRTTIHVPDITLDAEFDNPKSTELGGWRSIIAVPLIREGEVIAVLDLARPTAGPFTKRQIELVETFADQAVIAINNAHLFGEVQSALVREKATSEVLGVISRSRDDSKPVFEAILDNAQALCNAPMSALVLGTAEDSTQTLAAHRGVFDRAVQLFETGQMPMDGDVSYAARSIIEARLIAFHDMGESDLYTGGSPVVRSMVDESGIRSVLFVPLIKDGKGIGTITLFRKEVAPFDEAEIALVETFAAQAVIAIENVRQFREVQERTSEVTEALKYQTATSEVLDVISRSPDVLDPVLEEILQVGSRICKPQYAFAAMLNPSDGLYHITASAKVPDYVQEFFSANPVAPGHGTCIGRTALLGKTVYVPDVAVDDSYKWMEAATTVKYAAILGVPLIKDGATVGVLVMTSQTTDPFSDRQIRLLETFASQAVIAISNTQLFAEVQQRTAEVEEALEYQTATSEVLDVISRSPNELQPVLDTILRVAARLCDPQYAYAALLDEKDGCYHIVETHNVDDAFFAYLKARPIAPGRGTCTGRAAMLGHTVYIEDTQNDDSYEWKEAATLGDFRSTIGIPLVKDGGVVGVITLAHSQSSAFTTKQIALLETFASQAVIALSNARLFNELQERTAEVEEALEQQKASAEILSVISQSVEDTQPVFEKILDSCKHLFGGEELDVLLIDEHGMLQVAAYLGDYREALLETFPAPWEITPAGEAIRTKRVANFADCANNPDVPPVLRKMARIASYHSVAFAPMIWEGKGIGVVGVARSAKPFTDKELRIMQGFADQAVIAIQNARLFRETKEALVRQTASADVLRVISETQTDIAPVFDAILERAAHICEAPLVSLNIVSEDRTFARLVAHHGDDLNYLKVGETTWPLDAGLATTDVYQVKKPIHVHDLKDTDLYREGDNLRQRIVDNEGVRTFLAIPLIHKGEVIGNIAAYKREVKPFSEADIDLLQTFADQAVIAIQNVRLLRETNEALERQTATAEILQVISNSVEDAKPVFAKILDSCQKLIPCQDLAVLTIEADGLVHVGEIRGPYATKQGAGFVPMPVERTLLSSVLDVKTSVYCPNALDGENSSPVLKRMAEKNGNFATLMSPMIWKGQAVGAISLARAFAKNPKATFSKQEMDLLDSFADQAVIAIQNARLFDETQSALARQTASADILRVISESPTDTTPVFERIVTSATRLVSCDLAIASLADDNSWWQVAVASPDGLFEEIGTTRHPLDPDDNIQSSVLLSGKTRHIGDLSAPGLPRLARKMHEESGSQAYLGVPMMRGGVCLGALIFVRKAKVPFSRDDIALAESFADQAVIAIQNVRLFNETQASLARQTATADILRVISKSPGNVTPVFEAICTAATSLLSSDLAFVMTTDGQTYSPVAGATPDGVVTALGPREIPVDATQNFPSRAILSEDLLHLPDWSAIDLPPHEQAIRDAFGIHSALYVPLHLENGLFGLLVFARSAQRAYTEDEIALAYSFSDQAVIAIENVRLFRAAQEARDEAEQANEAKSAFLATMSHEIRTPMNAVIGMSGLLMDTALDEEQHDYARTIRDSGDALLGIINEILDFSKIEAGQMDIEKHPFDLRECIESALDLIAGRAAEKQLDIAYIYDDSVPVAINADLTRLRQILLNLLSNAVKFTPSGEVVLSVSGKPAKKGRIELNFEVRDTGIGLTPEGMSRLFQSFSQADSSTTRKYGGTGLGLAISRRLAELMGGTMWATSEGTDKGSSFHFTIEAAPADLPDKQQRNLAGEQSELVGKRLLVVDDNATNLKILARQTEKWGTETLAFDSPGAALNAIEGDAPFDLAILDMHMPEMDGVALAQRIRTHHPKLPLILFSSLGLRDLDAKEDLFDAYLAKPLRQSQLFDTLVTLLMPHDTPKPERKTPAKSKTDPEMAARHPLRILLAEDNLVNQKLAIRLLEQMGYRADLASNGAEALESIARQTYDVVLMDVQMPEMDGLEASRRINRSYPQGDRPRIVAMTANAMQGDREMCLEAGMDDYIAKPIRVDRLIEALQNVTARERKNDA</sequence>
<accession>A0ABV3RPI1</accession>
<comment type="catalytic activity">
    <reaction evidence="1">
        <text>ATP + protein L-histidine = ADP + protein N-phospho-L-histidine.</text>
        <dbReference type="EC" id="2.7.13.3"/>
    </reaction>
</comment>
<dbReference type="CDD" id="cd16922">
    <property type="entry name" value="HATPase_EvgS-ArcB-TorS-like"/>
    <property type="match status" value="1"/>
</dbReference>
<dbReference type="SUPFAM" id="SSF47384">
    <property type="entry name" value="Homodimeric domain of signal transducing histidine kinase"/>
    <property type="match status" value="1"/>
</dbReference>
<dbReference type="InterPro" id="IPR003018">
    <property type="entry name" value="GAF"/>
</dbReference>
<dbReference type="Gene3D" id="3.30.565.10">
    <property type="entry name" value="Histidine kinase-like ATPase, C-terminal domain"/>
    <property type="match status" value="1"/>
</dbReference>
<dbReference type="PRINTS" id="PR00344">
    <property type="entry name" value="BCTRLSENSOR"/>
</dbReference>
<name>A0ABV3RPI1_9RHOB</name>
<dbReference type="PROSITE" id="PS50110">
    <property type="entry name" value="RESPONSE_REGULATORY"/>
    <property type="match status" value="2"/>
</dbReference>
<evidence type="ECO:0000259" key="10">
    <source>
        <dbReference type="PROSITE" id="PS50110"/>
    </source>
</evidence>
<feature type="domain" description="Response regulatory" evidence="10">
    <location>
        <begin position="2375"/>
        <end position="2492"/>
    </location>
</feature>
<dbReference type="CDD" id="cd17546">
    <property type="entry name" value="REC_hyHK_CKI1_RcsC-like"/>
    <property type="match status" value="2"/>
</dbReference>
<dbReference type="PROSITE" id="PS50109">
    <property type="entry name" value="HIS_KIN"/>
    <property type="match status" value="1"/>
</dbReference>
<evidence type="ECO:0000256" key="4">
    <source>
        <dbReference type="ARBA" id="ARBA00022679"/>
    </source>
</evidence>
<evidence type="ECO:0000256" key="6">
    <source>
        <dbReference type="ARBA" id="ARBA00023012"/>
    </source>
</evidence>
<dbReference type="Gene3D" id="1.10.287.130">
    <property type="match status" value="1"/>
</dbReference>
<dbReference type="InterPro" id="IPR004358">
    <property type="entry name" value="Sig_transdc_His_kin-like_C"/>
</dbReference>
<feature type="modified residue" description="4-aspartylphosphate" evidence="7">
    <location>
        <position position="2283"/>
    </location>
</feature>
<dbReference type="Proteomes" id="UP001556098">
    <property type="component" value="Unassembled WGS sequence"/>
</dbReference>
<dbReference type="InterPro" id="IPR001789">
    <property type="entry name" value="Sig_transdc_resp-reg_receiver"/>
</dbReference>
<dbReference type="InterPro" id="IPR036890">
    <property type="entry name" value="HATPase_C_sf"/>
</dbReference>
<evidence type="ECO:0000256" key="3">
    <source>
        <dbReference type="ARBA" id="ARBA00022553"/>
    </source>
</evidence>
<feature type="domain" description="Response regulatory" evidence="10">
    <location>
        <begin position="2233"/>
        <end position="2346"/>
    </location>
</feature>